<evidence type="ECO:0000313" key="18">
    <source>
        <dbReference type="EMBL" id="MYN06197.1"/>
    </source>
</evidence>
<dbReference type="PROSITE" id="PS00164">
    <property type="entry name" value="ENOLASE"/>
    <property type="match status" value="1"/>
</dbReference>
<feature type="binding site" evidence="14">
    <location>
        <position position="312"/>
    </location>
    <ligand>
        <name>substrate</name>
    </ligand>
</feature>
<keyword evidence="19" id="KW-1185">Reference proteome</keyword>
<evidence type="ECO:0000259" key="17">
    <source>
        <dbReference type="SMART" id="SM01193"/>
    </source>
</evidence>
<dbReference type="FunFam" id="3.20.20.120:FF:000001">
    <property type="entry name" value="Enolase"/>
    <property type="match status" value="1"/>
</dbReference>
<feature type="binding site" evidence="12 15">
    <location>
        <position position="242"/>
    </location>
    <ligand>
        <name>Mg(2+)</name>
        <dbReference type="ChEBI" id="CHEBI:18420"/>
    </ligand>
</feature>
<dbReference type="NCBIfam" id="TIGR01060">
    <property type="entry name" value="eno"/>
    <property type="match status" value="1"/>
</dbReference>
<evidence type="ECO:0000256" key="6">
    <source>
        <dbReference type="ARBA" id="ARBA00022525"/>
    </source>
</evidence>
<sequence>MTAIVDVIAREVLDSRGNPTVECDVLLESGVTGRAAVPSGASTGSREAIELRDGDAKRYFGKGVLRACENINTEIAEAIIGLDANEQAFIDRTLIDLDGTENKSRLGANATLAVSMAVAKAAADEAGLPLYRYFGGSGGMEMPVPMMNVINGGAHADNNLDIQEFMIIPVGAPSFKEAVRYGAEVFHTLKKILHKKGLNTAVGDEGGFAPSLANHEEAIKLIIQAIEEAGYEPGTQIALGLDCAASEFYKDGKYQLDGEGMSLTAVEFTNLLATWCDKYPIISIEDAMHEGDWEGWATLTAVLGKRVQLVGDDLFVTNTKILKEGIQKGIANSILIKINQIGTLTETFAAIEMAKRAGYTAVISHRSGETEDSTIADIAVGTNALQIKTGSMSRSDRMAKYNQLLRIEEDLGETASYPGRGAFYNLR</sequence>
<dbReference type="AlphaFoldDB" id="A0A7X4H9I3"/>
<keyword evidence="6 12" id="KW-0964">Secreted</keyword>
<feature type="binding site" evidence="14">
    <location>
        <position position="285"/>
    </location>
    <ligand>
        <name>substrate</name>
    </ligand>
</feature>
<feature type="binding site" evidence="12 15">
    <location>
        <position position="285"/>
    </location>
    <ligand>
        <name>Mg(2+)</name>
        <dbReference type="ChEBI" id="CHEBI:18420"/>
    </ligand>
</feature>
<feature type="binding site" evidence="12 15">
    <location>
        <position position="312"/>
    </location>
    <ligand>
        <name>Mg(2+)</name>
        <dbReference type="ChEBI" id="CHEBI:18420"/>
    </ligand>
</feature>
<dbReference type="SMART" id="SM01192">
    <property type="entry name" value="Enolase_C"/>
    <property type="match status" value="1"/>
</dbReference>
<dbReference type="InterPro" id="IPR036849">
    <property type="entry name" value="Enolase-like_C_sf"/>
</dbReference>
<comment type="cofactor">
    <cofactor evidence="12">
        <name>Mg(2+)</name>
        <dbReference type="ChEBI" id="CHEBI:18420"/>
    </cofactor>
    <text evidence="12">Binds a second Mg(2+) ion via substrate during catalysis.</text>
</comment>
<dbReference type="Pfam" id="PF03952">
    <property type="entry name" value="Enolase_N"/>
    <property type="match status" value="1"/>
</dbReference>
<feature type="active site" description="Proton acceptor" evidence="12 13">
    <location>
        <position position="337"/>
    </location>
</feature>
<keyword evidence="8 12" id="KW-0460">Magnesium</keyword>
<feature type="binding site" evidence="14">
    <location>
        <position position="164"/>
    </location>
    <ligand>
        <name>substrate</name>
    </ligand>
</feature>
<dbReference type="SUPFAM" id="SSF54826">
    <property type="entry name" value="Enolase N-terminal domain-like"/>
    <property type="match status" value="1"/>
</dbReference>
<feature type="binding site" evidence="12">
    <location>
        <position position="163"/>
    </location>
    <ligand>
        <name>(2R)-2-phosphoglycerate</name>
        <dbReference type="ChEBI" id="CHEBI:58289"/>
    </ligand>
</feature>
<dbReference type="Gene3D" id="3.30.390.10">
    <property type="entry name" value="Enolase-like, N-terminal domain"/>
    <property type="match status" value="1"/>
</dbReference>
<dbReference type="EMBL" id="WWCU01000002">
    <property type="protein sequence ID" value="MYN06197.1"/>
    <property type="molecule type" value="Genomic_DNA"/>
</dbReference>
<feature type="binding site" evidence="12">
    <location>
        <position position="388"/>
    </location>
    <ligand>
        <name>(2R)-2-phosphoglycerate</name>
        <dbReference type="ChEBI" id="CHEBI:58289"/>
    </ligand>
</feature>
<keyword evidence="7 12" id="KW-0479">Metal-binding</keyword>
<dbReference type="UniPathway" id="UPA00109">
    <property type="reaction ID" value="UER00187"/>
</dbReference>
<dbReference type="PANTHER" id="PTHR11902">
    <property type="entry name" value="ENOLASE"/>
    <property type="match status" value="1"/>
</dbReference>
<comment type="catalytic activity">
    <reaction evidence="12">
        <text>(2R)-2-phosphoglycerate = phosphoenolpyruvate + H2O</text>
        <dbReference type="Rhea" id="RHEA:10164"/>
        <dbReference type="ChEBI" id="CHEBI:15377"/>
        <dbReference type="ChEBI" id="CHEBI:58289"/>
        <dbReference type="ChEBI" id="CHEBI:58702"/>
        <dbReference type="EC" id="4.2.1.11"/>
    </reaction>
</comment>
<evidence type="ECO:0000256" key="10">
    <source>
        <dbReference type="ARBA" id="ARBA00023239"/>
    </source>
</evidence>
<keyword evidence="5 12" id="KW-0963">Cytoplasm</keyword>
<evidence type="ECO:0000256" key="13">
    <source>
        <dbReference type="PIRSR" id="PIRSR001400-1"/>
    </source>
</evidence>
<name>A0A7X4H9I3_9BURK</name>
<dbReference type="GO" id="GO:0004634">
    <property type="term" value="F:phosphopyruvate hydratase activity"/>
    <property type="evidence" value="ECO:0007669"/>
    <property type="project" value="UniProtKB-UniRule"/>
</dbReference>
<feature type="domain" description="Enolase C-terminal TIM barrel" evidence="16">
    <location>
        <begin position="139"/>
        <end position="425"/>
    </location>
</feature>
<organism evidence="18 19">
    <name type="scientific">Pseudoduganella aquatica</name>
    <dbReference type="NCBI Taxonomy" id="2660641"/>
    <lineage>
        <taxon>Bacteria</taxon>
        <taxon>Pseudomonadati</taxon>
        <taxon>Pseudomonadota</taxon>
        <taxon>Betaproteobacteria</taxon>
        <taxon>Burkholderiales</taxon>
        <taxon>Oxalobacteraceae</taxon>
        <taxon>Telluria group</taxon>
        <taxon>Pseudoduganella</taxon>
    </lineage>
</organism>
<evidence type="ECO:0000259" key="16">
    <source>
        <dbReference type="SMART" id="SM01192"/>
    </source>
</evidence>
<comment type="subcellular location">
    <subcellularLocation>
        <location evidence="12">Cytoplasm</location>
    </subcellularLocation>
    <subcellularLocation>
        <location evidence="12">Secreted</location>
    </subcellularLocation>
    <subcellularLocation>
        <location evidence="12">Cell surface</location>
    </subcellularLocation>
    <text evidence="12">Fractions of enolase are present in both the cytoplasm and on the cell surface.</text>
</comment>
<dbReference type="InterPro" id="IPR029017">
    <property type="entry name" value="Enolase-like_N"/>
</dbReference>
<feature type="binding site" evidence="12">
    <location>
        <position position="366"/>
    </location>
    <ligand>
        <name>(2R)-2-phosphoglycerate</name>
        <dbReference type="ChEBI" id="CHEBI:58289"/>
    </ligand>
</feature>
<evidence type="ECO:0000313" key="19">
    <source>
        <dbReference type="Proteomes" id="UP000450676"/>
    </source>
</evidence>
<keyword evidence="9 12" id="KW-0324">Glycolysis</keyword>
<dbReference type="SFLD" id="SFLDG00178">
    <property type="entry name" value="enolase"/>
    <property type="match status" value="1"/>
</dbReference>
<dbReference type="GO" id="GO:0009986">
    <property type="term" value="C:cell surface"/>
    <property type="evidence" value="ECO:0007669"/>
    <property type="project" value="UniProtKB-SubCell"/>
</dbReference>
<dbReference type="PRINTS" id="PR00148">
    <property type="entry name" value="ENOLASE"/>
</dbReference>
<evidence type="ECO:0000256" key="11">
    <source>
        <dbReference type="ARBA" id="ARBA00045763"/>
    </source>
</evidence>
<gene>
    <name evidence="12" type="primary">eno</name>
    <name evidence="18" type="ORF">GTP77_02475</name>
</gene>
<feature type="binding site" evidence="12">
    <location>
        <position position="337"/>
    </location>
    <ligand>
        <name>(2R)-2-phosphoglycerate</name>
        <dbReference type="ChEBI" id="CHEBI:58289"/>
    </ligand>
</feature>
<feature type="active site" description="Proton donor" evidence="12 13">
    <location>
        <position position="205"/>
    </location>
</feature>
<evidence type="ECO:0000256" key="14">
    <source>
        <dbReference type="PIRSR" id="PIRSR001400-2"/>
    </source>
</evidence>
<feature type="binding site" evidence="14">
    <location>
        <begin position="364"/>
        <end position="367"/>
    </location>
    <ligand>
        <name>substrate</name>
    </ligand>
</feature>
<dbReference type="Pfam" id="PF00113">
    <property type="entry name" value="Enolase_C"/>
    <property type="match status" value="1"/>
</dbReference>
<comment type="caution">
    <text evidence="18">The sequence shown here is derived from an EMBL/GenBank/DDBJ whole genome shotgun (WGS) entry which is preliminary data.</text>
</comment>
<feature type="binding site" evidence="12">
    <location>
        <position position="367"/>
    </location>
    <ligand>
        <name>(2R)-2-phosphoglycerate</name>
        <dbReference type="ChEBI" id="CHEBI:58289"/>
    </ligand>
</feature>
<dbReference type="Gene3D" id="3.20.20.120">
    <property type="entry name" value="Enolase-like C-terminal domain"/>
    <property type="match status" value="1"/>
</dbReference>
<dbReference type="FunFam" id="3.30.390.10:FF:000001">
    <property type="entry name" value="Enolase"/>
    <property type="match status" value="1"/>
</dbReference>
<feature type="binding site" evidence="14">
    <location>
        <position position="155"/>
    </location>
    <ligand>
        <name>substrate</name>
    </ligand>
</feature>
<dbReference type="PIRSF" id="PIRSF001400">
    <property type="entry name" value="Enolase"/>
    <property type="match status" value="1"/>
</dbReference>
<dbReference type="PANTHER" id="PTHR11902:SF1">
    <property type="entry name" value="ENOLASE"/>
    <property type="match status" value="1"/>
</dbReference>
<reference evidence="18 19" key="1">
    <citation type="submission" date="2019-12" db="EMBL/GenBank/DDBJ databases">
        <title>Novel species isolated from a subtropical stream in China.</title>
        <authorList>
            <person name="Lu H."/>
        </authorList>
    </citation>
    <scope>NUCLEOTIDE SEQUENCE [LARGE SCALE GENOMIC DNA]</scope>
    <source>
        <strain evidence="18 19">FT127W</strain>
    </source>
</reference>
<feature type="binding site" evidence="14">
    <location>
        <position position="388"/>
    </location>
    <ligand>
        <name>substrate</name>
    </ligand>
</feature>
<dbReference type="SFLD" id="SFLDF00002">
    <property type="entry name" value="enolase"/>
    <property type="match status" value="1"/>
</dbReference>
<comment type="similarity">
    <text evidence="2 12">Belongs to the enolase family.</text>
</comment>
<dbReference type="InterPro" id="IPR020811">
    <property type="entry name" value="Enolase_N"/>
</dbReference>
<dbReference type="HAMAP" id="MF_00318">
    <property type="entry name" value="Enolase"/>
    <property type="match status" value="1"/>
</dbReference>
<comment type="pathway">
    <text evidence="1 12">Carbohydrate degradation; glycolysis; pyruvate from D-glyceraldehyde 3-phosphate: step 4/5.</text>
</comment>
<dbReference type="EC" id="4.2.1.11" evidence="3 12"/>
<evidence type="ECO:0000256" key="5">
    <source>
        <dbReference type="ARBA" id="ARBA00022490"/>
    </source>
</evidence>
<evidence type="ECO:0000256" key="3">
    <source>
        <dbReference type="ARBA" id="ARBA00012058"/>
    </source>
</evidence>
<dbReference type="GO" id="GO:0000015">
    <property type="term" value="C:phosphopyruvate hydratase complex"/>
    <property type="evidence" value="ECO:0007669"/>
    <property type="project" value="InterPro"/>
</dbReference>
<proteinExistence type="inferred from homology"/>
<dbReference type="InterPro" id="IPR020809">
    <property type="entry name" value="Enolase_CS"/>
</dbReference>
<comment type="function">
    <text evidence="11 12">Catalyzes the reversible conversion of 2-phosphoglycerate (2-PG) into phosphoenolpyruvate (PEP). It is essential for the degradation of carbohydrates via glycolysis.</text>
</comment>
<dbReference type="InterPro" id="IPR000941">
    <property type="entry name" value="Enolase"/>
</dbReference>
<dbReference type="SMART" id="SM01193">
    <property type="entry name" value="Enolase_N"/>
    <property type="match status" value="1"/>
</dbReference>
<comment type="cofactor">
    <cofactor evidence="15">
        <name>Mg(2+)</name>
        <dbReference type="ChEBI" id="CHEBI:18420"/>
    </cofactor>
    <text evidence="15">Mg(2+) is required for catalysis and for stabilizing the dimer.</text>
</comment>
<evidence type="ECO:0000256" key="8">
    <source>
        <dbReference type="ARBA" id="ARBA00022842"/>
    </source>
</evidence>
<evidence type="ECO:0000256" key="1">
    <source>
        <dbReference type="ARBA" id="ARBA00005031"/>
    </source>
</evidence>
<evidence type="ECO:0000256" key="12">
    <source>
        <dbReference type="HAMAP-Rule" id="MF_00318"/>
    </source>
</evidence>
<evidence type="ECO:0000256" key="15">
    <source>
        <dbReference type="PIRSR" id="PIRSR001400-3"/>
    </source>
</evidence>
<evidence type="ECO:0000256" key="4">
    <source>
        <dbReference type="ARBA" id="ARBA00017068"/>
    </source>
</evidence>
<dbReference type="RefSeq" id="WP_161070585.1">
    <property type="nucleotide sequence ID" value="NZ_WWCU01000002.1"/>
</dbReference>
<feature type="domain" description="Enolase N-terminal" evidence="17">
    <location>
        <begin position="4"/>
        <end position="134"/>
    </location>
</feature>
<accession>A0A7X4H9I3</accession>
<keyword evidence="18" id="KW-0670">Pyruvate</keyword>
<dbReference type="Proteomes" id="UP000450676">
    <property type="component" value="Unassembled WGS sequence"/>
</dbReference>
<dbReference type="SFLD" id="SFLDS00001">
    <property type="entry name" value="Enolase"/>
    <property type="match status" value="1"/>
</dbReference>
<dbReference type="GO" id="GO:0005576">
    <property type="term" value="C:extracellular region"/>
    <property type="evidence" value="ECO:0007669"/>
    <property type="project" value="UniProtKB-SubCell"/>
</dbReference>
<dbReference type="InterPro" id="IPR020810">
    <property type="entry name" value="Enolase_C"/>
</dbReference>
<protein>
    <recommendedName>
        <fullName evidence="4 12">Enolase</fullName>
        <ecNumber evidence="3 12">4.2.1.11</ecNumber>
    </recommendedName>
    <alternativeName>
        <fullName evidence="12">2-phospho-D-glycerate hydro-lyase</fullName>
    </alternativeName>
    <alternativeName>
        <fullName evidence="12">2-phosphoglycerate dehydratase</fullName>
    </alternativeName>
</protein>
<evidence type="ECO:0000256" key="7">
    <source>
        <dbReference type="ARBA" id="ARBA00022723"/>
    </source>
</evidence>
<dbReference type="CDD" id="cd03313">
    <property type="entry name" value="enolase"/>
    <property type="match status" value="1"/>
</dbReference>
<evidence type="ECO:0000256" key="2">
    <source>
        <dbReference type="ARBA" id="ARBA00009604"/>
    </source>
</evidence>
<evidence type="ECO:0000256" key="9">
    <source>
        <dbReference type="ARBA" id="ARBA00023152"/>
    </source>
</evidence>
<dbReference type="GO" id="GO:0000287">
    <property type="term" value="F:magnesium ion binding"/>
    <property type="evidence" value="ECO:0007669"/>
    <property type="project" value="UniProtKB-UniRule"/>
</dbReference>
<dbReference type="GO" id="GO:0006096">
    <property type="term" value="P:glycolytic process"/>
    <property type="evidence" value="ECO:0007669"/>
    <property type="project" value="UniProtKB-UniRule"/>
</dbReference>
<dbReference type="SUPFAM" id="SSF51604">
    <property type="entry name" value="Enolase C-terminal domain-like"/>
    <property type="match status" value="1"/>
</dbReference>
<keyword evidence="10 12" id="KW-0456">Lyase</keyword>